<keyword evidence="3" id="KW-0436">Ligase</keyword>
<accession>W0RC59</accession>
<evidence type="ECO:0000256" key="1">
    <source>
        <dbReference type="SAM" id="MobiDB-lite"/>
    </source>
</evidence>
<feature type="domain" description="DNA ligase D polymerase" evidence="2">
    <location>
        <begin position="68"/>
        <end position="325"/>
    </location>
</feature>
<proteinExistence type="predicted"/>
<dbReference type="eggNOG" id="COG3285">
    <property type="taxonomic scope" value="Bacteria"/>
</dbReference>
<dbReference type="GO" id="GO:0016874">
    <property type="term" value="F:ligase activity"/>
    <property type="evidence" value="ECO:0007669"/>
    <property type="project" value="UniProtKB-KW"/>
</dbReference>
<dbReference type="PANTHER" id="PTHR42705">
    <property type="entry name" value="BIFUNCTIONAL NON-HOMOLOGOUS END JOINING PROTEIN LIGD"/>
    <property type="match status" value="1"/>
</dbReference>
<protein>
    <submittedName>
        <fullName evidence="3">ATP dependent DNA ligase</fullName>
    </submittedName>
</protein>
<dbReference type="Pfam" id="PF21686">
    <property type="entry name" value="LigD_Prim-Pol"/>
    <property type="match status" value="1"/>
</dbReference>
<dbReference type="AlphaFoldDB" id="W0RC59"/>
<dbReference type="Proteomes" id="UP000019151">
    <property type="component" value="Chromosome"/>
</dbReference>
<dbReference type="InParanoid" id="W0RC59"/>
<dbReference type="HOGENOM" id="CLU_008325_1_1_0"/>
<gene>
    <name evidence="3" type="ORF">J421_0500</name>
</gene>
<reference evidence="3 4" key="1">
    <citation type="journal article" date="2014" name="Genome Announc.">
        <title>Genome Sequence and Methylome of Soil Bacterium Gemmatirosa kalamazoonensis KBS708T, a Member of the Rarely Cultivated Gemmatimonadetes Phylum.</title>
        <authorList>
            <person name="Debruyn J.M."/>
            <person name="Radosevich M."/>
            <person name="Wommack K.E."/>
            <person name="Polson S.W."/>
            <person name="Hauser L.J."/>
            <person name="Fawaz M.N."/>
            <person name="Korlach J."/>
            <person name="Tsai Y.C."/>
        </authorList>
    </citation>
    <scope>NUCLEOTIDE SEQUENCE [LARGE SCALE GENOMIC DNA]</scope>
    <source>
        <strain evidence="3 4">KBS708</strain>
    </source>
</reference>
<dbReference type="InterPro" id="IPR014145">
    <property type="entry name" value="LigD_pol_dom"/>
</dbReference>
<dbReference type="Gene3D" id="3.90.920.10">
    <property type="entry name" value="DNA primase, PRIM domain"/>
    <property type="match status" value="1"/>
</dbReference>
<organism evidence="3 4">
    <name type="scientific">Gemmatirosa kalamazoonensis</name>
    <dbReference type="NCBI Taxonomy" id="861299"/>
    <lineage>
        <taxon>Bacteria</taxon>
        <taxon>Pseudomonadati</taxon>
        <taxon>Gemmatimonadota</taxon>
        <taxon>Gemmatimonadia</taxon>
        <taxon>Gemmatimonadales</taxon>
        <taxon>Gemmatimonadaceae</taxon>
        <taxon>Gemmatirosa</taxon>
    </lineage>
</organism>
<dbReference type="EMBL" id="CP007128">
    <property type="protein sequence ID" value="AHG88037.1"/>
    <property type="molecule type" value="Genomic_DNA"/>
</dbReference>
<name>W0RC59_9BACT</name>
<evidence type="ECO:0000313" key="4">
    <source>
        <dbReference type="Proteomes" id="UP000019151"/>
    </source>
</evidence>
<evidence type="ECO:0000259" key="2">
    <source>
        <dbReference type="Pfam" id="PF21686"/>
    </source>
</evidence>
<dbReference type="InterPro" id="IPR052171">
    <property type="entry name" value="NHEJ_LigD"/>
</dbReference>
<dbReference type="KEGG" id="gba:J421_0500"/>
<dbReference type="RefSeq" id="WP_025409583.1">
    <property type="nucleotide sequence ID" value="NZ_CP007128.1"/>
</dbReference>
<dbReference type="STRING" id="861299.J421_0500"/>
<dbReference type="PANTHER" id="PTHR42705:SF2">
    <property type="entry name" value="BIFUNCTIONAL NON-HOMOLOGOUS END JOINING PROTEIN LIGD"/>
    <property type="match status" value="1"/>
</dbReference>
<keyword evidence="4" id="KW-1185">Reference proteome</keyword>
<evidence type="ECO:0000313" key="3">
    <source>
        <dbReference type="EMBL" id="AHG88037.1"/>
    </source>
</evidence>
<dbReference type="OrthoDB" id="9802472at2"/>
<sequence>MPAKRRTQSSSRPRPPRRGAGADPFADVVAQLEAIERGDGEGELRLPGDVTLRVTSLAKPYFPGDGITKGDLMRFYVRVAPVLLDAIADRPLVLRRYPGGIDGPSFHQHDPGDNTPDGVRVEEVVVQRGEPAERRLVGGPVDEPGVALATLLYTVQLGTIPVNVWHSRVGSIASPDYAVLDLDPDPKAGFAGVIAVARLVHDALARRHLASAAKTSGSRGIHMLIPLPGGSSFDDAASLAEEIASEVATEHPEMATVERSLDERRRGTVYVDHLQNAAGKTLAAVFSVRARPHATVSTPITWRQVTTTLQPERYTIRTVTRQRDSLMTRWRSLMG</sequence>
<feature type="region of interest" description="Disordered" evidence="1">
    <location>
        <begin position="1"/>
        <end position="24"/>
    </location>
</feature>